<keyword evidence="5" id="KW-1185">Reference proteome</keyword>
<dbReference type="GO" id="GO:0016746">
    <property type="term" value="F:acyltransferase activity"/>
    <property type="evidence" value="ECO:0007669"/>
    <property type="project" value="UniProtKB-KW"/>
</dbReference>
<gene>
    <name evidence="4" type="ORF">M1843_15450</name>
</gene>
<dbReference type="PANTHER" id="PTHR43877">
    <property type="entry name" value="AMINOALKYLPHOSPHONATE N-ACETYLTRANSFERASE-RELATED-RELATED"/>
    <property type="match status" value="1"/>
</dbReference>
<evidence type="ECO:0000313" key="4">
    <source>
        <dbReference type="EMBL" id="MCK9795145.1"/>
    </source>
</evidence>
<evidence type="ECO:0000313" key="5">
    <source>
        <dbReference type="Proteomes" id="UP001651050"/>
    </source>
</evidence>
<dbReference type="Gene3D" id="3.40.630.30">
    <property type="match status" value="1"/>
</dbReference>
<protein>
    <submittedName>
        <fullName evidence="4">GNAT family N-acetyltransferase</fullName>
        <ecNumber evidence="4">2.3.1.-</ecNumber>
    </submittedName>
</protein>
<accession>A0ABT0J6L5</accession>
<evidence type="ECO:0000256" key="1">
    <source>
        <dbReference type="ARBA" id="ARBA00022679"/>
    </source>
</evidence>
<reference evidence="4 5" key="1">
    <citation type="submission" date="2022-02" db="EMBL/GenBank/DDBJ databases">
        <title>The car tank lid bacteriome: a reservoir of bacteria with potential in bioremediation of fuel.</title>
        <authorList>
            <person name="Vidal-Verdu A."/>
            <person name="Gomez-Martinez D."/>
            <person name="Latorre-Perez A."/>
            <person name="Pereto J."/>
            <person name="Porcar M."/>
        </authorList>
    </citation>
    <scope>NUCLEOTIDE SEQUENCE [LARGE SCALE GENOMIC DNA]</scope>
    <source>
        <strain evidence="4 5">4D.3</strain>
    </source>
</reference>
<dbReference type="SUPFAM" id="SSF55729">
    <property type="entry name" value="Acyl-CoA N-acyltransferases (Nat)"/>
    <property type="match status" value="1"/>
</dbReference>
<sequence>MTAGGTVRRYEAHDREELLALFARAGDGSPTGDLWGHLPSEAAIYLTPYLDHEPGSVFVAVADGALVGYLAGSLGRGAVPSEEDRMVRAISRYLVVLRPRSMPFFVRSVRDGVRDKRAGEPSAGEIDDPRWPAHLHVNVAPEARGTGLAQGLMEAFQAHVRAAGVPGAYLQTLVENERAARFFARSGFVRHGGTPAVPGLRLTDGGRAHQLTMVWPAPKGDPA</sequence>
<dbReference type="PANTHER" id="PTHR43877:SF2">
    <property type="entry name" value="AMINOALKYLPHOSPHONATE N-ACETYLTRANSFERASE-RELATED"/>
    <property type="match status" value="1"/>
</dbReference>
<dbReference type="RefSeq" id="WP_416345001.1">
    <property type="nucleotide sequence ID" value="NZ_JALQCY010000005.1"/>
</dbReference>
<name>A0ABT0J6L5_9MICO</name>
<dbReference type="InterPro" id="IPR000182">
    <property type="entry name" value="GNAT_dom"/>
</dbReference>
<dbReference type="PROSITE" id="PS51186">
    <property type="entry name" value="GNAT"/>
    <property type="match status" value="1"/>
</dbReference>
<evidence type="ECO:0000259" key="3">
    <source>
        <dbReference type="PROSITE" id="PS51186"/>
    </source>
</evidence>
<keyword evidence="2 4" id="KW-0012">Acyltransferase</keyword>
<feature type="domain" description="N-acetyltransferase" evidence="3">
    <location>
        <begin position="5"/>
        <end position="218"/>
    </location>
</feature>
<keyword evidence="1 4" id="KW-0808">Transferase</keyword>
<dbReference type="EC" id="2.3.1.-" evidence="4"/>
<dbReference type="InterPro" id="IPR050832">
    <property type="entry name" value="Bact_Acetyltransf"/>
</dbReference>
<dbReference type="InterPro" id="IPR016181">
    <property type="entry name" value="Acyl_CoA_acyltransferase"/>
</dbReference>
<dbReference type="EMBL" id="JALQCY010000005">
    <property type="protein sequence ID" value="MCK9795145.1"/>
    <property type="molecule type" value="Genomic_DNA"/>
</dbReference>
<dbReference type="Proteomes" id="UP001651050">
    <property type="component" value="Unassembled WGS sequence"/>
</dbReference>
<dbReference type="Pfam" id="PF00583">
    <property type="entry name" value="Acetyltransf_1"/>
    <property type="match status" value="1"/>
</dbReference>
<evidence type="ECO:0000256" key="2">
    <source>
        <dbReference type="ARBA" id="ARBA00023315"/>
    </source>
</evidence>
<organism evidence="4 5">
    <name type="scientific">Isoptericola peretonis</name>
    <dbReference type="NCBI Taxonomy" id="2918523"/>
    <lineage>
        <taxon>Bacteria</taxon>
        <taxon>Bacillati</taxon>
        <taxon>Actinomycetota</taxon>
        <taxon>Actinomycetes</taxon>
        <taxon>Micrococcales</taxon>
        <taxon>Promicromonosporaceae</taxon>
        <taxon>Isoptericola</taxon>
    </lineage>
</organism>
<comment type="caution">
    <text evidence="4">The sequence shown here is derived from an EMBL/GenBank/DDBJ whole genome shotgun (WGS) entry which is preliminary data.</text>
</comment>
<proteinExistence type="predicted"/>